<protein>
    <submittedName>
        <fullName evidence="8">MFS transporter</fullName>
    </submittedName>
</protein>
<organism evidence="8 9">
    <name type="scientific">Arthrobacter yangruifuii</name>
    <dbReference type="NCBI Taxonomy" id="2606616"/>
    <lineage>
        <taxon>Bacteria</taxon>
        <taxon>Bacillati</taxon>
        <taxon>Actinomycetota</taxon>
        <taxon>Actinomycetes</taxon>
        <taxon>Micrococcales</taxon>
        <taxon>Micrococcaceae</taxon>
        <taxon>Arthrobacter</taxon>
    </lineage>
</organism>
<keyword evidence="2" id="KW-1003">Cell membrane</keyword>
<feature type="transmembrane region" description="Helical" evidence="7">
    <location>
        <begin position="274"/>
        <end position="296"/>
    </location>
</feature>
<dbReference type="GO" id="GO:0022857">
    <property type="term" value="F:transmembrane transporter activity"/>
    <property type="evidence" value="ECO:0007669"/>
    <property type="project" value="InterPro"/>
</dbReference>
<dbReference type="InterPro" id="IPR011701">
    <property type="entry name" value="MFS"/>
</dbReference>
<gene>
    <name evidence="8" type="ORF">GD627_03875</name>
</gene>
<dbReference type="SUPFAM" id="SSF103473">
    <property type="entry name" value="MFS general substrate transporter"/>
    <property type="match status" value="1"/>
</dbReference>
<evidence type="ECO:0000256" key="6">
    <source>
        <dbReference type="SAM" id="MobiDB-lite"/>
    </source>
</evidence>
<sequence>MKDPSWVLLRTDRSFRRYWLGQGAASAGAQVTGIALPLVTAIALDAGPAAVSLVAAAGTLPYLLFALVAGHLLQGRDQRCSMVAADLAQCVLLAQIPLAWAGGWLSVPLLAAVTFLSGCCALVFGLSAFAFVPALVADQDLAPANRAVQASRTVAEISGPGLAGLLVSALGAPGALIATMLGHLASAAGVASSRPREQRSGAAAPASGASIAAGKENRNPVPEKRPTLLTGLRILFGDRHLRALTVHAATYNAAEQILMLNLILWAVQQQDVGVGAYGLALAGAGVGGLLGTLTALRLADKAGLGPAFAVSLLLSCAVPLLLPVWPVTGWTLAAVIAAVMLLRGIGEGNANIYSLTMRQQLIPREELTRSAGAYTQVMYGSIPLGALLAGVVGETLGVRVGVLIGAGGLVLSALPMLTPAFLRLRTIPVPAAA</sequence>
<evidence type="ECO:0000256" key="5">
    <source>
        <dbReference type="ARBA" id="ARBA00023136"/>
    </source>
</evidence>
<feature type="region of interest" description="Disordered" evidence="6">
    <location>
        <begin position="196"/>
        <end position="224"/>
    </location>
</feature>
<feature type="transmembrane region" description="Helical" evidence="7">
    <location>
        <begin position="50"/>
        <end position="70"/>
    </location>
</feature>
<evidence type="ECO:0000256" key="3">
    <source>
        <dbReference type="ARBA" id="ARBA00022692"/>
    </source>
</evidence>
<reference evidence="8 9" key="1">
    <citation type="submission" date="2019-08" db="EMBL/GenBank/DDBJ databases">
        <title>Arthrobacter sp. nov., isolated from plateau pika and Tibetan wild ass.</title>
        <authorList>
            <person name="Ge Y."/>
        </authorList>
    </citation>
    <scope>NUCLEOTIDE SEQUENCE [LARGE SCALE GENOMIC DNA]</scope>
    <source>
        <strain evidence="8 9">785</strain>
    </source>
</reference>
<evidence type="ECO:0000256" key="7">
    <source>
        <dbReference type="SAM" id="Phobius"/>
    </source>
</evidence>
<keyword evidence="9" id="KW-1185">Reference proteome</keyword>
<name>A0A5N6MSP6_9MICC</name>
<proteinExistence type="predicted"/>
<keyword evidence="3 7" id="KW-0812">Transmembrane</keyword>
<comment type="caution">
    <text evidence="8">The sequence shown here is derived from an EMBL/GenBank/DDBJ whole genome shotgun (WGS) entry which is preliminary data.</text>
</comment>
<feature type="transmembrane region" description="Helical" evidence="7">
    <location>
        <begin position="328"/>
        <end position="346"/>
    </location>
</feature>
<feature type="transmembrane region" description="Helical" evidence="7">
    <location>
        <begin position="82"/>
        <end position="103"/>
    </location>
</feature>
<keyword evidence="4 7" id="KW-1133">Transmembrane helix</keyword>
<evidence type="ECO:0000256" key="4">
    <source>
        <dbReference type="ARBA" id="ARBA00022989"/>
    </source>
</evidence>
<evidence type="ECO:0000256" key="1">
    <source>
        <dbReference type="ARBA" id="ARBA00004651"/>
    </source>
</evidence>
<feature type="transmembrane region" description="Helical" evidence="7">
    <location>
        <begin position="109"/>
        <end position="136"/>
    </location>
</feature>
<feature type="transmembrane region" description="Helical" evidence="7">
    <location>
        <begin position="303"/>
        <end position="322"/>
    </location>
</feature>
<feature type="compositionally biased region" description="Basic and acidic residues" evidence="6">
    <location>
        <begin position="215"/>
        <end position="224"/>
    </location>
</feature>
<feature type="transmembrane region" description="Helical" evidence="7">
    <location>
        <begin position="396"/>
        <end position="417"/>
    </location>
</feature>
<evidence type="ECO:0000313" key="9">
    <source>
        <dbReference type="Proteomes" id="UP000326852"/>
    </source>
</evidence>
<dbReference type="Gene3D" id="1.20.1250.20">
    <property type="entry name" value="MFS general substrate transporter like domains"/>
    <property type="match status" value="1"/>
</dbReference>
<dbReference type="Proteomes" id="UP000326852">
    <property type="component" value="Unassembled WGS sequence"/>
</dbReference>
<dbReference type="GO" id="GO:0005886">
    <property type="term" value="C:plasma membrane"/>
    <property type="evidence" value="ECO:0007669"/>
    <property type="project" value="UniProtKB-SubCell"/>
</dbReference>
<feature type="transmembrane region" description="Helical" evidence="7">
    <location>
        <begin position="367"/>
        <end position="390"/>
    </location>
</feature>
<dbReference type="CDD" id="cd06173">
    <property type="entry name" value="MFS_MefA_like"/>
    <property type="match status" value="1"/>
</dbReference>
<feature type="compositionally biased region" description="Low complexity" evidence="6">
    <location>
        <begin position="200"/>
        <end position="214"/>
    </location>
</feature>
<dbReference type="InterPro" id="IPR036259">
    <property type="entry name" value="MFS_trans_sf"/>
</dbReference>
<comment type="subcellular location">
    <subcellularLocation>
        <location evidence="1">Cell membrane</location>
        <topology evidence="1">Multi-pass membrane protein</topology>
    </subcellularLocation>
</comment>
<evidence type="ECO:0000313" key="8">
    <source>
        <dbReference type="EMBL" id="KAD4060205.1"/>
    </source>
</evidence>
<evidence type="ECO:0000256" key="2">
    <source>
        <dbReference type="ARBA" id="ARBA00022475"/>
    </source>
</evidence>
<dbReference type="AlphaFoldDB" id="A0A5N6MSP6"/>
<feature type="transmembrane region" description="Helical" evidence="7">
    <location>
        <begin position="20"/>
        <end position="44"/>
    </location>
</feature>
<dbReference type="EMBL" id="VTFX01000001">
    <property type="protein sequence ID" value="KAD4060205.1"/>
    <property type="molecule type" value="Genomic_DNA"/>
</dbReference>
<accession>A0A5N6MSP6</accession>
<dbReference type="PANTHER" id="PTHR23513">
    <property type="entry name" value="INTEGRAL MEMBRANE EFFLUX PROTEIN-RELATED"/>
    <property type="match status" value="1"/>
</dbReference>
<dbReference type="PANTHER" id="PTHR23513:SF6">
    <property type="entry name" value="MAJOR FACILITATOR SUPERFAMILY ASSOCIATED DOMAIN-CONTAINING PROTEIN"/>
    <property type="match status" value="1"/>
</dbReference>
<dbReference type="Pfam" id="PF07690">
    <property type="entry name" value="MFS_1"/>
    <property type="match status" value="1"/>
</dbReference>
<keyword evidence="5 7" id="KW-0472">Membrane</keyword>
<dbReference type="RefSeq" id="WP_152271414.1">
    <property type="nucleotide sequence ID" value="NZ_VTFX01000001.1"/>
</dbReference>